<evidence type="ECO:0000256" key="1">
    <source>
        <dbReference type="SAM" id="MobiDB-lite"/>
    </source>
</evidence>
<feature type="region of interest" description="Disordered" evidence="1">
    <location>
        <begin position="1"/>
        <end position="23"/>
    </location>
</feature>
<keyword evidence="3" id="KW-1185">Reference proteome</keyword>
<evidence type="ECO:0000313" key="2">
    <source>
        <dbReference type="EMBL" id="KAJ1085325.1"/>
    </source>
</evidence>
<sequence>MAAALEAEPVTIPGRAEGGEMHKEAGQTVWIQSCPAHTELSPTTAGFPLLQQPKGQEAENPKNRPRSGESVALAAQGAFGALKRLKECTRSVRPSLLCSSAQRSVVGPNGTEGVSGASYLTRAVPFQSSSGCASCSGSAALSRRSVARQPKGGLLRLQTRAVSRVRGVAECRRTRSRVSFQQPRALEDGGFHCTRPLPRGKGRRQPSASGPGRVA</sequence>
<feature type="region of interest" description="Disordered" evidence="1">
    <location>
        <begin position="40"/>
        <end position="70"/>
    </location>
</feature>
<organism evidence="2 3">
    <name type="scientific">Pleurodeles waltl</name>
    <name type="common">Iberian ribbed newt</name>
    <dbReference type="NCBI Taxonomy" id="8319"/>
    <lineage>
        <taxon>Eukaryota</taxon>
        <taxon>Metazoa</taxon>
        <taxon>Chordata</taxon>
        <taxon>Craniata</taxon>
        <taxon>Vertebrata</taxon>
        <taxon>Euteleostomi</taxon>
        <taxon>Amphibia</taxon>
        <taxon>Batrachia</taxon>
        <taxon>Caudata</taxon>
        <taxon>Salamandroidea</taxon>
        <taxon>Salamandridae</taxon>
        <taxon>Pleurodelinae</taxon>
        <taxon>Pleurodeles</taxon>
    </lineage>
</organism>
<dbReference type="EMBL" id="JANPWB010000016">
    <property type="protein sequence ID" value="KAJ1085325.1"/>
    <property type="molecule type" value="Genomic_DNA"/>
</dbReference>
<dbReference type="Proteomes" id="UP001066276">
    <property type="component" value="Chromosome 12"/>
</dbReference>
<feature type="region of interest" description="Disordered" evidence="1">
    <location>
        <begin position="173"/>
        <end position="215"/>
    </location>
</feature>
<comment type="caution">
    <text evidence="2">The sequence shown here is derived from an EMBL/GenBank/DDBJ whole genome shotgun (WGS) entry which is preliminary data.</text>
</comment>
<proteinExistence type="predicted"/>
<name>A0AAV7LCI3_PLEWA</name>
<dbReference type="AlphaFoldDB" id="A0AAV7LCI3"/>
<evidence type="ECO:0000313" key="3">
    <source>
        <dbReference type="Proteomes" id="UP001066276"/>
    </source>
</evidence>
<accession>A0AAV7LCI3</accession>
<protein>
    <submittedName>
        <fullName evidence="2">Uncharacterized protein</fullName>
    </submittedName>
</protein>
<reference evidence="2" key="1">
    <citation type="journal article" date="2022" name="bioRxiv">
        <title>Sequencing and chromosome-scale assembly of the giantPleurodeles waltlgenome.</title>
        <authorList>
            <person name="Brown T."/>
            <person name="Elewa A."/>
            <person name="Iarovenko S."/>
            <person name="Subramanian E."/>
            <person name="Araus A.J."/>
            <person name="Petzold A."/>
            <person name="Susuki M."/>
            <person name="Suzuki K.-i.T."/>
            <person name="Hayashi T."/>
            <person name="Toyoda A."/>
            <person name="Oliveira C."/>
            <person name="Osipova E."/>
            <person name="Leigh N.D."/>
            <person name="Simon A."/>
            <person name="Yun M.H."/>
        </authorList>
    </citation>
    <scope>NUCLEOTIDE SEQUENCE</scope>
    <source>
        <strain evidence="2">20211129_DDA</strain>
        <tissue evidence="2">Liver</tissue>
    </source>
</reference>
<gene>
    <name evidence="2" type="ORF">NDU88_005458</name>
</gene>